<dbReference type="NCBIfam" id="NF041496">
    <property type="entry name" value="MobQ"/>
    <property type="match status" value="1"/>
</dbReference>
<dbReference type="KEGG" id="asol:BEN76_17260"/>
<proteinExistence type="inferred from homology"/>
<geneLocation type="plasmid" evidence="6">
    <name>pgfj7</name>
</geneLocation>
<evidence type="ECO:0000259" key="4">
    <source>
        <dbReference type="Pfam" id="PF03389"/>
    </source>
</evidence>
<dbReference type="InterPro" id="IPR005053">
    <property type="entry name" value="MobA_MobL"/>
</dbReference>
<dbReference type="Gene3D" id="3.30.930.30">
    <property type="match status" value="1"/>
</dbReference>
<keyword evidence="2" id="KW-0184">Conjugation</keyword>
<evidence type="ECO:0000256" key="3">
    <source>
        <dbReference type="SAM" id="MobiDB-lite"/>
    </source>
</evidence>
<feature type="region of interest" description="Disordered" evidence="3">
    <location>
        <begin position="435"/>
        <end position="490"/>
    </location>
</feature>
<dbReference type="AlphaFoldDB" id="A0A1P8ENI0"/>
<dbReference type="Pfam" id="PF03389">
    <property type="entry name" value="MobA_MobL"/>
    <property type="match status" value="1"/>
</dbReference>
<evidence type="ECO:0000313" key="5">
    <source>
        <dbReference type="EMBL" id="APV37801.1"/>
    </source>
</evidence>
<protein>
    <submittedName>
        <fullName evidence="5">MobL family mobilization protein</fullName>
    </submittedName>
</protein>
<gene>
    <name evidence="5" type="ORF">BEN76_17260</name>
</gene>
<comment type="similarity">
    <text evidence="1">Belongs to the MobA/MobL family.</text>
</comment>
<sequence>MAIYHFSVKAISRSDGRSAVACAAYRSGEKLVCDYYGKEQDYTKKTGVEHTKIYAPENTNPDLLNRQKLWNTVEKVENRKNSLLAREFEIAFPQELNQEQRQNLLDELCQGIVKKHGVVVDAAIHAPHVEGGSDDRNYHAHIMFTTRAISKTGEFEAKKYRDFSRDDGTKTVSQWRSDFADLVNDQLEAIGSKERVSHLSYEDLGNGLEATKHEGYEVTQLRRQGIKTEISLENDAIKQRNAEKIRDEQVITGLDQEITVSERLIFDLSKEKTDHDKKQAEAQKMAVIAAQRKIEHDRDRFIELQKQYSDFSNSYFVTENNKNQLLATITAPEEKKRVKKEKFLQLFDFIENYDIEKVVHDLKKIGEQLEKSGVPLPLPEPEKLSLWDKLKGKKPAYAHSYATISDYDEHVAPVVEKYKEYQNLKTARLERWERDDREQAKETEQLQREKQAIERENAKRYESERNQRYQSQRDFETEQPKPRPKNDFEP</sequence>
<reference evidence="5 6" key="1">
    <citation type="submission" date="2016-08" db="EMBL/GenBank/DDBJ databases">
        <title>Complete genome sequence of Acinetobacter baylyi strain GFJ2.</title>
        <authorList>
            <person name="Tabata M."/>
            <person name="Kuboki S."/>
            <person name="Gibu N."/>
            <person name="Kinouchi Y."/>
            <person name="Vangnai A."/>
            <person name="Kasai D."/>
            <person name="Fukuda M."/>
        </authorList>
    </citation>
    <scope>NUCLEOTIDE SEQUENCE [LARGE SCALE GENOMIC DNA]</scope>
    <source>
        <strain evidence="5 6">GFJ2</strain>
        <plasmid evidence="6">Plasmid pgfj7</plasmid>
    </source>
</reference>
<name>A0A1P8ENI0_9GAMM</name>
<dbReference type="EMBL" id="CP016903">
    <property type="protein sequence ID" value="APV37801.1"/>
    <property type="molecule type" value="Genomic_DNA"/>
</dbReference>
<dbReference type="RefSeq" id="WP_076033799.1">
    <property type="nucleotide sequence ID" value="NZ_CP016903.1"/>
</dbReference>
<evidence type="ECO:0000313" key="6">
    <source>
        <dbReference type="Proteomes" id="UP000185674"/>
    </source>
</evidence>
<evidence type="ECO:0000256" key="1">
    <source>
        <dbReference type="ARBA" id="ARBA00010873"/>
    </source>
</evidence>
<keyword evidence="5" id="KW-0614">Plasmid</keyword>
<dbReference type="Proteomes" id="UP000185674">
    <property type="component" value="Plasmid pGFJ7"/>
</dbReference>
<accession>A0A1P8ENI0</accession>
<organism evidence="5 6">
    <name type="scientific">Acinetobacter soli</name>
    <dbReference type="NCBI Taxonomy" id="487316"/>
    <lineage>
        <taxon>Bacteria</taxon>
        <taxon>Pseudomonadati</taxon>
        <taxon>Pseudomonadota</taxon>
        <taxon>Gammaproteobacteria</taxon>
        <taxon>Moraxellales</taxon>
        <taxon>Moraxellaceae</taxon>
        <taxon>Acinetobacter</taxon>
    </lineage>
</organism>
<evidence type="ECO:0000256" key="2">
    <source>
        <dbReference type="ARBA" id="ARBA00022971"/>
    </source>
</evidence>
<feature type="domain" description="MobA/MobL protein" evidence="4">
    <location>
        <begin position="17"/>
        <end position="223"/>
    </location>
</feature>